<evidence type="ECO:0000256" key="3">
    <source>
        <dbReference type="ARBA" id="ARBA00022692"/>
    </source>
</evidence>
<keyword evidence="5 6" id="KW-0472">Membrane</keyword>
<dbReference type="RefSeq" id="WP_161391674.1">
    <property type="nucleotide sequence ID" value="NZ_JBHSCP010000001.1"/>
</dbReference>
<accession>A0A6I4TZF5</accession>
<dbReference type="InterPro" id="IPR032816">
    <property type="entry name" value="VTT_dom"/>
</dbReference>
<feature type="transmembrane region" description="Helical" evidence="6">
    <location>
        <begin position="171"/>
        <end position="190"/>
    </location>
</feature>
<dbReference type="PANTHER" id="PTHR42709">
    <property type="entry name" value="ALKALINE PHOSPHATASE LIKE PROTEIN"/>
    <property type="match status" value="1"/>
</dbReference>
<organism evidence="8 9">
    <name type="scientific">Croceibacterium xixiisoli</name>
    <dbReference type="NCBI Taxonomy" id="1476466"/>
    <lineage>
        <taxon>Bacteria</taxon>
        <taxon>Pseudomonadati</taxon>
        <taxon>Pseudomonadota</taxon>
        <taxon>Alphaproteobacteria</taxon>
        <taxon>Sphingomonadales</taxon>
        <taxon>Erythrobacteraceae</taxon>
        <taxon>Croceibacterium</taxon>
    </lineage>
</organism>
<dbReference type="Proteomes" id="UP000469430">
    <property type="component" value="Unassembled WGS sequence"/>
</dbReference>
<name>A0A6I4TZF5_9SPHN</name>
<dbReference type="OrthoDB" id="9813426at2"/>
<keyword evidence="4 6" id="KW-1133">Transmembrane helix</keyword>
<comment type="subcellular location">
    <subcellularLocation>
        <location evidence="1">Cell membrane</location>
        <topology evidence="1">Multi-pass membrane protein</topology>
    </subcellularLocation>
</comment>
<evidence type="ECO:0000256" key="4">
    <source>
        <dbReference type="ARBA" id="ARBA00022989"/>
    </source>
</evidence>
<proteinExistence type="predicted"/>
<keyword evidence="2" id="KW-1003">Cell membrane</keyword>
<evidence type="ECO:0000256" key="6">
    <source>
        <dbReference type="SAM" id="Phobius"/>
    </source>
</evidence>
<dbReference type="InterPro" id="IPR051311">
    <property type="entry name" value="DedA_domain"/>
</dbReference>
<evidence type="ECO:0000256" key="5">
    <source>
        <dbReference type="ARBA" id="ARBA00023136"/>
    </source>
</evidence>
<evidence type="ECO:0000256" key="2">
    <source>
        <dbReference type="ARBA" id="ARBA00022475"/>
    </source>
</evidence>
<keyword evidence="9" id="KW-1185">Reference proteome</keyword>
<evidence type="ECO:0000313" key="9">
    <source>
        <dbReference type="Proteomes" id="UP000469430"/>
    </source>
</evidence>
<gene>
    <name evidence="8" type="ORF">GRI97_13470</name>
</gene>
<dbReference type="Pfam" id="PF09335">
    <property type="entry name" value="VTT_dom"/>
    <property type="match status" value="1"/>
</dbReference>
<comment type="caution">
    <text evidence="8">The sequence shown here is derived from an EMBL/GenBank/DDBJ whole genome shotgun (WGS) entry which is preliminary data.</text>
</comment>
<keyword evidence="3 6" id="KW-0812">Transmembrane</keyword>
<feature type="transmembrane region" description="Helical" evidence="6">
    <location>
        <begin position="50"/>
        <end position="71"/>
    </location>
</feature>
<dbReference type="AlphaFoldDB" id="A0A6I4TZF5"/>
<feature type="transmembrane region" description="Helical" evidence="6">
    <location>
        <begin position="12"/>
        <end position="30"/>
    </location>
</feature>
<dbReference type="GO" id="GO:0005886">
    <property type="term" value="C:plasma membrane"/>
    <property type="evidence" value="ECO:0007669"/>
    <property type="project" value="UniProtKB-SubCell"/>
</dbReference>
<sequence length="206" mass="23490">MQNLVIEAIARGGYLGIALLMALENIIPPIPSEVIMGVGGVLLARGEMQFWPLMIAGTVGTTAGNYFWYWVGHKCGYQRLEPFVTRYGRWLTLEFEDIERAAGFFRRYGQWVVFGLRFSPFLRTMVSLPAGLAHMSVWRFLSFTFCGAAIWNAILIEGGRRLAPLIARYEYVANWAIGISVVAMVAWYIWRVATWQPRQRDDRGKD</sequence>
<dbReference type="PANTHER" id="PTHR42709:SF6">
    <property type="entry name" value="UNDECAPRENYL PHOSPHATE TRANSPORTER A"/>
    <property type="match status" value="1"/>
</dbReference>
<reference evidence="8 9" key="1">
    <citation type="submission" date="2019-12" db="EMBL/GenBank/DDBJ databases">
        <title>Genomic-based taxomic classification of the family Erythrobacteraceae.</title>
        <authorList>
            <person name="Xu L."/>
        </authorList>
    </citation>
    <scope>NUCLEOTIDE SEQUENCE [LARGE SCALE GENOMIC DNA]</scope>
    <source>
        <strain evidence="8 9">S36</strain>
    </source>
</reference>
<feature type="domain" description="VTT" evidence="7">
    <location>
        <begin position="30"/>
        <end position="156"/>
    </location>
</feature>
<evidence type="ECO:0000256" key="1">
    <source>
        <dbReference type="ARBA" id="ARBA00004651"/>
    </source>
</evidence>
<evidence type="ECO:0000259" key="7">
    <source>
        <dbReference type="Pfam" id="PF09335"/>
    </source>
</evidence>
<evidence type="ECO:0000313" key="8">
    <source>
        <dbReference type="EMBL" id="MXO99998.1"/>
    </source>
</evidence>
<feature type="transmembrane region" description="Helical" evidence="6">
    <location>
        <begin position="138"/>
        <end position="159"/>
    </location>
</feature>
<protein>
    <submittedName>
        <fullName evidence="8">DedA family protein</fullName>
    </submittedName>
</protein>
<dbReference type="EMBL" id="WTYJ01000002">
    <property type="protein sequence ID" value="MXO99998.1"/>
    <property type="molecule type" value="Genomic_DNA"/>
</dbReference>